<dbReference type="PANTHER" id="PTHR36922">
    <property type="entry name" value="BLL2446 PROTEIN"/>
    <property type="match status" value="1"/>
</dbReference>
<dbReference type="AlphaFoldDB" id="A0A0K8QS25"/>
<reference evidence="1" key="1">
    <citation type="submission" date="2015-03" db="EMBL/GenBank/DDBJ databases">
        <title>Draft genome sequence of Mizugakiibacter sediminis skMP5.</title>
        <authorList>
            <person name="Watanabe T."/>
            <person name="Kojima H."/>
            <person name="Fukui M."/>
        </authorList>
    </citation>
    <scope>NUCLEOTIDE SEQUENCE</scope>
    <source>
        <strain evidence="1">SkMP5</strain>
    </source>
</reference>
<dbReference type="EMBL" id="DF952381">
    <property type="protein sequence ID" value="GAN45571.1"/>
    <property type="molecule type" value="Genomic_DNA"/>
</dbReference>
<dbReference type="InterPro" id="IPR018531">
    <property type="entry name" value="DUF1993"/>
</dbReference>
<evidence type="ECO:0000313" key="1">
    <source>
        <dbReference type="EMBL" id="GAN45571.1"/>
    </source>
</evidence>
<dbReference type="Pfam" id="PF09351">
    <property type="entry name" value="DUF1993"/>
    <property type="match status" value="1"/>
</dbReference>
<name>A0A0K8QS25_9GAMM</name>
<evidence type="ECO:0000313" key="3">
    <source>
        <dbReference type="Proteomes" id="UP000253740"/>
    </source>
</evidence>
<dbReference type="EMBL" id="DF970247">
    <property type="protein sequence ID" value="GAP67197.1"/>
    <property type="molecule type" value="Genomic_DNA"/>
</dbReference>
<dbReference type="HOGENOM" id="CLU_090929_1_0_6"/>
<gene>
    <name evidence="1" type="ORF">MBSD_2120</name>
    <name evidence="2" type="ORF">MBSD_n2513</name>
</gene>
<organism evidence="2">
    <name type="scientific">Mizugakiibacter sediminis</name>
    <dbReference type="NCBI Taxonomy" id="1475481"/>
    <lineage>
        <taxon>Bacteria</taxon>
        <taxon>Pseudomonadati</taxon>
        <taxon>Pseudomonadota</taxon>
        <taxon>Gammaproteobacteria</taxon>
        <taxon>Lysobacterales</taxon>
        <taxon>Rhodanobacteraceae</taxon>
        <taxon>Mizugakiibacter</taxon>
    </lineage>
</organism>
<dbReference type="STRING" id="1475481.GCA_000953855_02560"/>
<evidence type="ECO:0000313" key="2">
    <source>
        <dbReference type="EMBL" id="GAP67197.1"/>
    </source>
</evidence>
<sequence length="168" mass="18666">MTLSMYQASVPVFVRALANLAHVLKKGEAHAQAKGFAPEVLLQTRLYPDMFPLTRQVQIATDMVKNGAARLAAIEAPRFEDNETSFAELYARLDRAIAFLNSLKPEQIDGSEARTVTVPRRSGPLTLQGQPYLLDYVFPNFFFHCTTAYAILRHCGVELGKADFIGAF</sequence>
<reference evidence="2" key="2">
    <citation type="submission" date="2015-08" db="EMBL/GenBank/DDBJ databases">
        <title>Complete DNA Sequence of Pseudomonas syringae pv. actinidiae, the Causal Agent of Kiwifruit Canker Disease.</title>
        <authorList>
            <person name="Rikkerink E.H.A."/>
            <person name="Fineran P.C."/>
        </authorList>
    </citation>
    <scope>NUCLEOTIDE SEQUENCE</scope>
    <source>
        <strain evidence="2">SkMP5</strain>
    </source>
</reference>
<dbReference type="OrthoDB" id="338237at2"/>
<dbReference type="PANTHER" id="PTHR36922:SF1">
    <property type="entry name" value="DUF1993 DOMAIN-CONTAINING PROTEIN"/>
    <property type="match status" value="1"/>
</dbReference>
<dbReference type="InterPro" id="IPR034660">
    <property type="entry name" value="DinB/YfiT-like"/>
</dbReference>
<protein>
    <recommendedName>
        <fullName evidence="4">DUF1993 domain-containing protein</fullName>
    </recommendedName>
</protein>
<dbReference type="RefSeq" id="WP_062537749.1">
    <property type="nucleotide sequence ID" value="NZ_DF970247.1"/>
</dbReference>
<evidence type="ECO:0008006" key="4">
    <source>
        <dbReference type="Google" id="ProtNLM"/>
    </source>
</evidence>
<dbReference type="SUPFAM" id="SSF109854">
    <property type="entry name" value="DinB/YfiT-like putative metalloenzymes"/>
    <property type="match status" value="1"/>
</dbReference>
<dbReference type="Gene3D" id="1.20.120.450">
    <property type="entry name" value="dinb family like domain"/>
    <property type="match status" value="1"/>
</dbReference>
<dbReference type="Proteomes" id="UP000253740">
    <property type="component" value="Unassembled WGS sequence"/>
</dbReference>
<accession>A0A0K8QS25</accession>
<keyword evidence="3" id="KW-1185">Reference proteome</keyword>
<proteinExistence type="predicted"/>